<evidence type="ECO:0000256" key="2">
    <source>
        <dbReference type="ARBA" id="ARBA00023125"/>
    </source>
</evidence>
<dbReference type="CDD" id="cd01575">
    <property type="entry name" value="PBP1_GntR"/>
    <property type="match status" value="1"/>
</dbReference>
<comment type="caution">
    <text evidence="6">The sequence shown here is derived from an EMBL/GenBank/DDBJ whole genome shotgun (WGS) entry which is preliminary data.</text>
</comment>
<dbReference type="Proteomes" id="UP000271590">
    <property type="component" value="Unassembled WGS sequence"/>
</dbReference>
<keyword evidence="1" id="KW-0805">Transcription regulation</keyword>
<dbReference type="RefSeq" id="WP_124962277.1">
    <property type="nucleotide sequence ID" value="NZ_RQXU01000050.1"/>
</dbReference>
<dbReference type="InterPro" id="IPR028082">
    <property type="entry name" value="Peripla_BP_I"/>
</dbReference>
<dbReference type="PROSITE" id="PS50932">
    <property type="entry name" value="HTH_LACI_2"/>
    <property type="match status" value="1"/>
</dbReference>
<dbReference type="PANTHER" id="PTHR30146">
    <property type="entry name" value="LACI-RELATED TRANSCRIPTIONAL REPRESSOR"/>
    <property type="match status" value="1"/>
</dbReference>
<reference evidence="6 7" key="1">
    <citation type="submission" date="2018-11" db="EMBL/GenBank/DDBJ databases">
        <title>The genome of Variovorax sp T529.</title>
        <authorList>
            <person name="Gao J."/>
        </authorList>
    </citation>
    <scope>NUCLEOTIDE SEQUENCE [LARGE SCALE GENOMIC DNA]</scope>
    <source>
        <strain evidence="6 7">T529</strain>
    </source>
</reference>
<dbReference type="Pfam" id="PF00356">
    <property type="entry name" value="LacI"/>
    <property type="match status" value="1"/>
</dbReference>
<dbReference type="EMBL" id="RQXU01000050">
    <property type="protein sequence ID" value="RRH79537.1"/>
    <property type="molecule type" value="Genomic_DNA"/>
</dbReference>
<dbReference type="AlphaFoldDB" id="A0A3P3DZ81"/>
<evidence type="ECO:0000256" key="3">
    <source>
        <dbReference type="ARBA" id="ARBA00023163"/>
    </source>
</evidence>
<dbReference type="GO" id="GO:0000976">
    <property type="term" value="F:transcription cis-regulatory region binding"/>
    <property type="evidence" value="ECO:0007669"/>
    <property type="project" value="TreeGrafter"/>
</dbReference>
<dbReference type="GO" id="GO:0003700">
    <property type="term" value="F:DNA-binding transcription factor activity"/>
    <property type="evidence" value="ECO:0007669"/>
    <property type="project" value="TreeGrafter"/>
</dbReference>
<dbReference type="SMART" id="SM00354">
    <property type="entry name" value="HTH_LACI"/>
    <property type="match status" value="1"/>
</dbReference>
<evidence type="ECO:0000256" key="4">
    <source>
        <dbReference type="SAM" id="MobiDB-lite"/>
    </source>
</evidence>
<evidence type="ECO:0000259" key="5">
    <source>
        <dbReference type="PROSITE" id="PS50932"/>
    </source>
</evidence>
<accession>A0A3P3DZ81</accession>
<evidence type="ECO:0000256" key="1">
    <source>
        <dbReference type="ARBA" id="ARBA00023015"/>
    </source>
</evidence>
<dbReference type="InterPro" id="IPR000843">
    <property type="entry name" value="HTH_LacI"/>
</dbReference>
<protein>
    <submittedName>
        <fullName evidence="6">LacI family DNA-binding transcriptional regulator</fullName>
    </submittedName>
</protein>
<dbReference type="SUPFAM" id="SSF47413">
    <property type="entry name" value="lambda repressor-like DNA-binding domains"/>
    <property type="match status" value="1"/>
</dbReference>
<evidence type="ECO:0000313" key="6">
    <source>
        <dbReference type="EMBL" id="RRH79537.1"/>
    </source>
</evidence>
<dbReference type="PANTHER" id="PTHR30146:SF33">
    <property type="entry name" value="TRANSCRIPTIONAL REGULATOR"/>
    <property type="match status" value="1"/>
</dbReference>
<dbReference type="PROSITE" id="PS00356">
    <property type="entry name" value="HTH_LACI_1"/>
    <property type="match status" value="1"/>
</dbReference>
<gene>
    <name evidence="6" type="ORF">EH244_31850</name>
</gene>
<keyword evidence="2 6" id="KW-0238">DNA-binding</keyword>
<dbReference type="CDD" id="cd01392">
    <property type="entry name" value="HTH_LacI"/>
    <property type="match status" value="1"/>
</dbReference>
<dbReference type="Pfam" id="PF13377">
    <property type="entry name" value="Peripla_BP_3"/>
    <property type="match status" value="1"/>
</dbReference>
<proteinExistence type="predicted"/>
<feature type="region of interest" description="Disordered" evidence="4">
    <location>
        <begin position="1"/>
        <end position="23"/>
    </location>
</feature>
<evidence type="ECO:0000313" key="7">
    <source>
        <dbReference type="Proteomes" id="UP000271590"/>
    </source>
</evidence>
<feature type="domain" description="HTH lacI-type" evidence="5">
    <location>
        <begin position="31"/>
        <end position="85"/>
    </location>
</feature>
<sequence>MSAPSNKQPVAAGRSAPSPLPPRRARVAGGITLLEVARLAGVSAMSVSRALNTPEQVSAAILAKVRAAVESTGYVANRVAGSLASQRSRLVAAVVPSIAGPVFQEMVQSLIAELAARDHQLMLGQSGYGTQEEDALLDAIIGRRPDGIVLGGVVPSAAGRRRLVASGIPVVETWDMVQDPIDMLVGFSHEAIATAVATFLIEHGRRRLGFIGGNHERAARRASAFVHSALHGPAREREISAHVETVVAPATVRSGRQALGEMLRHQPGTDAIFCSSDVLALGVVTEAAARGLRVPQDIAVVGFGDLDFAADVSPSLTTVRIDSTRIGQLAARFIVSRSEGLDVEEAKVDVGFSIVSRESA</sequence>
<organism evidence="6 7">
    <name type="scientific">Variovorax beijingensis</name>
    <dbReference type="NCBI Taxonomy" id="2496117"/>
    <lineage>
        <taxon>Bacteria</taxon>
        <taxon>Pseudomonadati</taxon>
        <taxon>Pseudomonadota</taxon>
        <taxon>Betaproteobacteria</taxon>
        <taxon>Burkholderiales</taxon>
        <taxon>Comamonadaceae</taxon>
        <taxon>Variovorax</taxon>
    </lineage>
</organism>
<keyword evidence="3" id="KW-0804">Transcription</keyword>
<dbReference type="InterPro" id="IPR010982">
    <property type="entry name" value="Lambda_DNA-bd_dom_sf"/>
</dbReference>
<name>A0A3P3DZ81_9BURK</name>
<dbReference type="InterPro" id="IPR046335">
    <property type="entry name" value="LacI/GalR-like_sensor"/>
</dbReference>
<dbReference type="Gene3D" id="3.40.50.2300">
    <property type="match status" value="2"/>
</dbReference>
<dbReference type="SUPFAM" id="SSF53822">
    <property type="entry name" value="Periplasmic binding protein-like I"/>
    <property type="match status" value="1"/>
</dbReference>
<dbReference type="Gene3D" id="1.10.260.40">
    <property type="entry name" value="lambda repressor-like DNA-binding domains"/>
    <property type="match status" value="1"/>
</dbReference>